<evidence type="ECO:0000256" key="2">
    <source>
        <dbReference type="SAM" id="Phobius"/>
    </source>
</evidence>
<evidence type="ECO:0000313" key="3">
    <source>
        <dbReference type="EMBL" id="PKU22641.1"/>
    </source>
</evidence>
<dbReference type="RefSeq" id="WP_101252574.1">
    <property type="nucleotide sequence ID" value="NZ_PIUM01000029.1"/>
</dbReference>
<feature type="transmembrane region" description="Helical" evidence="2">
    <location>
        <begin position="193"/>
        <end position="219"/>
    </location>
</feature>
<proteinExistence type="predicted"/>
<evidence type="ECO:0000256" key="1">
    <source>
        <dbReference type="SAM" id="MobiDB-lite"/>
    </source>
</evidence>
<dbReference type="Proteomes" id="UP000233293">
    <property type="component" value="Unassembled WGS sequence"/>
</dbReference>
<comment type="caution">
    <text evidence="3">The sequence shown here is derived from an EMBL/GenBank/DDBJ whole genome shotgun (WGS) entry which is preliminary data.</text>
</comment>
<protein>
    <submittedName>
        <fullName evidence="3">Malate permease</fullName>
    </submittedName>
</protein>
<feature type="region of interest" description="Disordered" evidence="1">
    <location>
        <begin position="1"/>
        <end position="23"/>
    </location>
</feature>
<reference evidence="4" key="1">
    <citation type="submission" date="2017-12" db="EMBL/GenBank/DDBJ databases">
        <title>Draft genome sequence of Telmatospirillum siberiense 26-4b1T, an acidotolerant peatland alphaproteobacterium potentially involved in sulfur cycling.</title>
        <authorList>
            <person name="Hausmann B."/>
            <person name="Pjevac P."/>
            <person name="Schreck K."/>
            <person name="Herbold C.W."/>
            <person name="Daims H."/>
            <person name="Wagner M."/>
            <person name="Pester M."/>
            <person name="Loy A."/>
        </authorList>
    </citation>
    <scope>NUCLEOTIDE SEQUENCE [LARGE SCALE GENOMIC DNA]</scope>
    <source>
        <strain evidence="4">26-4b1</strain>
    </source>
</reference>
<dbReference type="InterPro" id="IPR004679">
    <property type="entry name" value="2-OHcarboxylate_transport"/>
</dbReference>
<feature type="transmembrane region" description="Helical" evidence="2">
    <location>
        <begin position="129"/>
        <end position="151"/>
    </location>
</feature>
<dbReference type="PANTHER" id="PTHR40033">
    <property type="entry name" value="NA(+)-MALATE SYMPORTER"/>
    <property type="match status" value="1"/>
</dbReference>
<dbReference type="PIRSF" id="PIRSF005348">
    <property type="entry name" value="YxkH"/>
    <property type="match status" value="1"/>
</dbReference>
<feature type="transmembrane region" description="Helical" evidence="2">
    <location>
        <begin position="41"/>
        <end position="62"/>
    </location>
</feature>
<keyword evidence="4" id="KW-1185">Reference proteome</keyword>
<keyword evidence="2" id="KW-1133">Transmembrane helix</keyword>
<dbReference type="GO" id="GO:0016020">
    <property type="term" value="C:membrane"/>
    <property type="evidence" value="ECO:0007669"/>
    <property type="project" value="InterPro"/>
</dbReference>
<accession>A0A2N3PQG7</accession>
<dbReference type="EMBL" id="PIUM01000029">
    <property type="protein sequence ID" value="PKU22641.1"/>
    <property type="molecule type" value="Genomic_DNA"/>
</dbReference>
<feature type="transmembrane region" description="Helical" evidence="2">
    <location>
        <begin position="231"/>
        <end position="249"/>
    </location>
</feature>
<dbReference type="Pfam" id="PF03390">
    <property type="entry name" value="2HCT"/>
    <property type="match status" value="1"/>
</dbReference>
<evidence type="ECO:0000313" key="4">
    <source>
        <dbReference type="Proteomes" id="UP000233293"/>
    </source>
</evidence>
<keyword evidence="2" id="KW-0812">Transmembrane</keyword>
<feature type="transmembrane region" description="Helical" evidence="2">
    <location>
        <begin position="163"/>
        <end position="187"/>
    </location>
</feature>
<keyword evidence="2" id="KW-0472">Membrane</keyword>
<feature type="transmembrane region" description="Helical" evidence="2">
    <location>
        <begin position="370"/>
        <end position="392"/>
    </location>
</feature>
<feature type="transmembrane region" description="Helical" evidence="2">
    <location>
        <begin position="431"/>
        <end position="454"/>
    </location>
</feature>
<gene>
    <name evidence="3" type="ORF">CWS72_20895</name>
</gene>
<dbReference type="OrthoDB" id="8584824at2"/>
<dbReference type="AlphaFoldDB" id="A0A2N3PQG7"/>
<feature type="compositionally biased region" description="Polar residues" evidence="1">
    <location>
        <begin position="1"/>
        <end position="22"/>
    </location>
</feature>
<dbReference type="GO" id="GO:0008514">
    <property type="term" value="F:organic anion transmembrane transporter activity"/>
    <property type="evidence" value="ECO:0007669"/>
    <property type="project" value="InterPro"/>
</dbReference>
<name>A0A2N3PQG7_9PROT</name>
<organism evidence="3 4">
    <name type="scientific">Telmatospirillum siberiense</name>
    <dbReference type="NCBI Taxonomy" id="382514"/>
    <lineage>
        <taxon>Bacteria</taxon>
        <taxon>Pseudomonadati</taxon>
        <taxon>Pseudomonadota</taxon>
        <taxon>Alphaproteobacteria</taxon>
        <taxon>Rhodospirillales</taxon>
        <taxon>Rhodospirillaceae</taxon>
        <taxon>Telmatospirillum</taxon>
    </lineage>
</organism>
<dbReference type="PANTHER" id="PTHR40033:SF1">
    <property type="entry name" value="CITRATE-SODIUM SYMPORTER"/>
    <property type="match status" value="1"/>
</dbReference>
<feature type="transmembrane region" description="Helical" evidence="2">
    <location>
        <begin position="68"/>
        <end position="86"/>
    </location>
</feature>
<feature type="transmembrane region" description="Helical" evidence="2">
    <location>
        <begin position="98"/>
        <end position="117"/>
    </location>
</feature>
<feature type="transmembrane region" description="Helical" evidence="2">
    <location>
        <begin position="344"/>
        <end position="364"/>
    </location>
</feature>
<sequence length="458" mass="48023">MSTPSNASTETMPEIALSSSGSPAKEKFWPHGWWKIFDFKIGIVPLPIYFVLIALLAAFIHIGNGKLSSDILVSIAILAVGGFTCGEIGKRLPIIKNLGAAAIFATFLPSYLVYAHLLPDPVVVSTKEFFKASNFLYLYIACIIVGSIVGMDRQALIRGIVKIFVPLACGVVVAACAGTLVGTLLGLGTYHTFFYIIVPMMGGGVGEGVIPISIGYALITGGEQGAILAEILPMVMMGSLSCIIFSGLLNHLGMRRPDLTGNGRITADGEQIGDIRAAVGGVVDPAVIGAAGVTAVALYLIGVLGQKLFDFPAPVSMLFVAFLMKATKAVSPQLQQGGQVISKFFATSVTYPLLFSVGASITPWEKLTSAFTLLNIIVIVSTVVVLMATGFFVAKRIKMYPIDVAVVCSCSAAQGGTGDVAILSAANRLQLLPFCSIATRLGGASVVTIALMLMKILH</sequence>